<dbReference type="AlphaFoldDB" id="A0AAV4C354"/>
<keyword evidence="2" id="KW-1185">Reference proteome</keyword>
<protein>
    <recommendedName>
        <fullName evidence="3">Biogenesis of lysosome-related organelles complex 1 subunit 3</fullName>
    </recommendedName>
</protein>
<name>A0AAV4C354_9GAST</name>
<gene>
    <name evidence="1" type="ORF">PoB_005254200</name>
</gene>
<proteinExistence type="predicted"/>
<sequence>MSVQDFINVDESIETCEEMSVVDTCIASSIQETQQEEESVEDEDISVPHVSNKAAKQAVDQVCTFLLQQSESGATNKALQLALSLENCIQEITSQAKKQITIDSFFQHCQFFNCHLSRKHFIHHQSNQIHVVHLSNQAVHLWTKQRPFKDSFLMG</sequence>
<evidence type="ECO:0008006" key="3">
    <source>
        <dbReference type="Google" id="ProtNLM"/>
    </source>
</evidence>
<evidence type="ECO:0000313" key="2">
    <source>
        <dbReference type="Proteomes" id="UP000735302"/>
    </source>
</evidence>
<evidence type="ECO:0000313" key="1">
    <source>
        <dbReference type="EMBL" id="GFO26037.1"/>
    </source>
</evidence>
<comment type="caution">
    <text evidence="1">The sequence shown here is derived from an EMBL/GenBank/DDBJ whole genome shotgun (WGS) entry which is preliminary data.</text>
</comment>
<dbReference type="Proteomes" id="UP000735302">
    <property type="component" value="Unassembled WGS sequence"/>
</dbReference>
<organism evidence="1 2">
    <name type="scientific">Plakobranchus ocellatus</name>
    <dbReference type="NCBI Taxonomy" id="259542"/>
    <lineage>
        <taxon>Eukaryota</taxon>
        <taxon>Metazoa</taxon>
        <taxon>Spiralia</taxon>
        <taxon>Lophotrochozoa</taxon>
        <taxon>Mollusca</taxon>
        <taxon>Gastropoda</taxon>
        <taxon>Heterobranchia</taxon>
        <taxon>Euthyneura</taxon>
        <taxon>Panpulmonata</taxon>
        <taxon>Sacoglossa</taxon>
        <taxon>Placobranchoidea</taxon>
        <taxon>Plakobranchidae</taxon>
        <taxon>Plakobranchus</taxon>
    </lineage>
</organism>
<dbReference type="EMBL" id="BLXT01005778">
    <property type="protein sequence ID" value="GFO26037.1"/>
    <property type="molecule type" value="Genomic_DNA"/>
</dbReference>
<accession>A0AAV4C354</accession>
<reference evidence="1 2" key="1">
    <citation type="journal article" date="2021" name="Elife">
        <title>Chloroplast acquisition without the gene transfer in kleptoplastic sea slugs, Plakobranchus ocellatus.</title>
        <authorList>
            <person name="Maeda T."/>
            <person name="Takahashi S."/>
            <person name="Yoshida T."/>
            <person name="Shimamura S."/>
            <person name="Takaki Y."/>
            <person name="Nagai Y."/>
            <person name="Toyoda A."/>
            <person name="Suzuki Y."/>
            <person name="Arimoto A."/>
            <person name="Ishii H."/>
            <person name="Satoh N."/>
            <person name="Nishiyama T."/>
            <person name="Hasebe M."/>
            <person name="Maruyama T."/>
            <person name="Minagawa J."/>
            <person name="Obokata J."/>
            <person name="Shigenobu S."/>
        </authorList>
    </citation>
    <scope>NUCLEOTIDE SEQUENCE [LARGE SCALE GENOMIC DNA]</scope>
</reference>